<keyword evidence="1" id="KW-0808">Transferase</keyword>
<dbReference type="InterPro" id="IPR050406">
    <property type="entry name" value="FGGY_Carb_Kinase"/>
</dbReference>
<organism evidence="4">
    <name type="scientific">bioreactor metagenome</name>
    <dbReference type="NCBI Taxonomy" id="1076179"/>
    <lineage>
        <taxon>unclassified sequences</taxon>
        <taxon>metagenomes</taxon>
        <taxon>ecological metagenomes</taxon>
    </lineage>
</organism>
<dbReference type="InterPro" id="IPR043129">
    <property type="entry name" value="ATPase_NBD"/>
</dbReference>
<dbReference type="InterPro" id="IPR018485">
    <property type="entry name" value="FGGY_C"/>
</dbReference>
<dbReference type="SUPFAM" id="SSF53067">
    <property type="entry name" value="Actin-like ATPase domain"/>
    <property type="match status" value="1"/>
</dbReference>
<dbReference type="GO" id="GO:0005975">
    <property type="term" value="P:carbohydrate metabolic process"/>
    <property type="evidence" value="ECO:0007669"/>
    <property type="project" value="InterPro"/>
</dbReference>
<name>A0A645JIU0_9ZZZZ</name>
<gene>
    <name evidence="4" type="ORF">SDC9_211362</name>
</gene>
<keyword evidence="2" id="KW-0418">Kinase</keyword>
<dbReference type="EMBL" id="VSSQ01143257">
    <property type="protein sequence ID" value="MPN63598.1"/>
    <property type="molecule type" value="Genomic_DNA"/>
</dbReference>
<evidence type="ECO:0000313" key="4">
    <source>
        <dbReference type="EMBL" id="MPN63598.1"/>
    </source>
</evidence>
<reference evidence="4" key="1">
    <citation type="submission" date="2019-08" db="EMBL/GenBank/DDBJ databases">
        <authorList>
            <person name="Kucharzyk K."/>
            <person name="Murdoch R.W."/>
            <person name="Higgins S."/>
            <person name="Loffler F."/>
        </authorList>
    </citation>
    <scope>NUCLEOTIDE SEQUENCE</scope>
</reference>
<evidence type="ECO:0000256" key="2">
    <source>
        <dbReference type="ARBA" id="ARBA00022777"/>
    </source>
</evidence>
<dbReference type="PANTHER" id="PTHR43095:SF2">
    <property type="entry name" value="GLUCONOKINASE"/>
    <property type="match status" value="1"/>
</dbReference>
<feature type="domain" description="Carbohydrate kinase FGGY C-terminal" evidence="3">
    <location>
        <begin position="2"/>
        <end position="64"/>
    </location>
</feature>
<dbReference type="Gene3D" id="3.30.420.40">
    <property type="match status" value="1"/>
</dbReference>
<dbReference type="PANTHER" id="PTHR43095">
    <property type="entry name" value="SUGAR KINASE"/>
    <property type="match status" value="1"/>
</dbReference>
<dbReference type="Pfam" id="PF02782">
    <property type="entry name" value="FGGY_C"/>
    <property type="match status" value="1"/>
</dbReference>
<protein>
    <recommendedName>
        <fullName evidence="3">Carbohydrate kinase FGGY C-terminal domain-containing protein</fullName>
    </recommendedName>
</protein>
<evidence type="ECO:0000259" key="3">
    <source>
        <dbReference type="Pfam" id="PF02782"/>
    </source>
</evidence>
<sequence length="108" mass="12265">MNLRHCSDVLTQITGQPKNIHVSGGILRSQVWLQMLADIFGQTLACTDAEQASLLGGAALAMVSLKQTDDMNIMADYFKQQYVYPRAQMKELYDGRYARYLEYYSLCD</sequence>
<proteinExistence type="predicted"/>
<accession>A0A645JIU0</accession>
<dbReference type="GO" id="GO:0016301">
    <property type="term" value="F:kinase activity"/>
    <property type="evidence" value="ECO:0007669"/>
    <property type="project" value="UniProtKB-KW"/>
</dbReference>
<evidence type="ECO:0000256" key="1">
    <source>
        <dbReference type="ARBA" id="ARBA00022679"/>
    </source>
</evidence>
<dbReference type="AlphaFoldDB" id="A0A645JIU0"/>
<comment type="caution">
    <text evidence="4">The sequence shown here is derived from an EMBL/GenBank/DDBJ whole genome shotgun (WGS) entry which is preliminary data.</text>
</comment>